<organism evidence="3">
    <name type="scientific">Medioppia subpectinata</name>
    <dbReference type="NCBI Taxonomy" id="1979941"/>
    <lineage>
        <taxon>Eukaryota</taxon>
        <taxon>Metazoa</taxon>
        <taxon>Ecdysozoa</taxon>
        <taxon>Arthropoda</taxon>
        <taxon>Chelicerata</taxon>
        <taxon>Arachnida</taxon>
        <taxon>Acari</taxon>
        <taxon>Acariformes</taxon>
        <taxon>Sarcoptiformes</taxon>
        <taxon>Oribatida</taxon>
        <taxon>Brachypylina</taxon>
        <taxon>Oppioidea</taxon>
        <taxon>Oppiidae</taxon>
        <taxon>Medioppia</taxon>
    </lineage>
</organism>
<dbReference type="PANTHER" id="PTHR22426">
    <property type="entry name" value="ARGININE_SERINE-RICH COILED-COIL PROTEIN 2"/>
    <property type="match status" value="1"/>
</dbReference>
<evidence type="ECO:0000259" key="2">
    <source>
        <dbReference type="Pfam" id="PF15477"/>
    </source>
</evidence>
<evidence type="ECO:0000313" key="4">
    <source>
        <dbReference type="Proteomes" id="UP000759131"/>
    </source>
</evidence>
<protein>
    <recommendedName>
        <fullName evidence="2">Small acidic protein-like domain-containing protein</fullName>
    </recommendedName>
</protein>
<sequence length="105" mass="11364">MMVEKSSTISTSGAVAASGQSSGVKSNQWNGLKFEGEKGNEMTEKFRKLMGIKEKDMSSSALSKNESAIESQETLFRNLDLQYTIARLSTHTQRGVGLGFGGPQK</sequence>
<accession>A0A7R9KU36</accession>
<name>A0A7R9KU36_9ACAR</name>
<dbReference type="Proteomes" id="UP000759131">
    <property type="component" value="Unassembled WGS sequence"/>
</dbReference>
<reference evidence="3" key="1">
    <citation type="submission" date="2020-11" db="EMBL/GenBank/DDBJ databases">
        <authorList>
            <person name="Tran Van P."/>
        </authorList>
    </citation>
    <scope>NUCLEOTIDE SEQUENCE</scope>
</reference>
<feature type="region of interest" description="Disordered" evidence="1">
    <location>
        <begin position="1"/>
        <end position="36"/>
    </location>
</feature>
<dbReference type="InterPro" id="IPR028124">
    <property type="entry name" value="SMAP_dom"/>
</dbReference>
<dbReference type="AlphaFoldDB" id="A0A7R9KU36"/>
<feature type="compositionally biased region" description="Low complexity" evidence="1">
    <location>
        <begin position="10"/>
        <end position="26"/>
    </location>
</feature>
<dbReference type="EMBL" id="CAJPIZ010006412">
    <property type="protein sequence ID" value="CAG2109495.1"/>
    <property type="molecule type" value="Genomic_DNA"/>
</dbReference>
<feature type="domain" description="Small acidic protein-like" evidence="2">
    <location>
        <begin position="29"/>
        <end position="99"/>
    </location>
</feature>
<gene>
    <name evidence="3" type="ORF">OSB1V03_LOCUS9482</name>
</gene>
<dbReference type="OrthoDB" id="1928974at2759"/>
<dbReference type="Pfam" id="PF15477">
    <property type="entry name" value="SMAP"/>
    <property type="match status" value="1"/>
</dbReference>
<evidence type="ECO:0000313" key="3">
    <source>
        <dbReference type="EMBL" id="CAD7629065.1"/>
    </source>
</evidence>
<proteinExistence type="predicted"/>
<keyword evidence="4" id="KW-1185">Reference proteome</keyword>
<dbReference type="EMBL" id="OC860987">
    <property type="protein sequence ID" value="CAD7629065.1"/>
    <property type="molecule type" value="Genomic_DNA"/>
</dbReference>
<evidence type="ECO:0000256" key="1">
    <source>
        <dbReference type="SAM" id="MobiDB-lite"/>
    </source>
</evidence>
<dbReference type="PANTHER" id="PTHR22426:SF2">
    <property type="entry name" value="ARGININE_SERINE-RICH COILED-COIL PROTEIN 2"/>
    <property type="match status" value="1"/>
</dbReference>